<dbReference type="InterPro" id="IPR004046">
    <property type="entry name" value="GST_C"/>
</dbReference>
<dbReference type="SFLD" id="SFLDG01151">
    <property type="entry name" value="Main.2:_Nu-like"/>
    <property type="match status" value="1"/>
</dbReference>
<accession>A0A1M2W5W7</accession>
<dbReference type="OMA" id="TIWESNA"/>
<evidence type="ECO:0000313" key="7">
    <source>
        <dbReference type="Proteomes" id="UP000184267"/>
    </source>
</evidence>
<dbReference type="InterPro" id="IPR004045">
    <property type="entry name" value="Glutathione_S-Trfase_N"/>
</dbReference>
<dbReference type="SFLD" id="SFLDS00019">
    <property type="entry name" value="Glutathione_Transferase_(cytos"/>
    <property type="match status" value="1"/>
</dbReference>
<dbReference type="GO" id="GO:0016740">
    <property type="term" value="F:transferase activity"/>
    <property type="evidence" value="ECO:0007669"/>
    <property type="project" value="UniProtKB-KW"/>
</dbReference>
<dbReference type="SFLD" id="SFLDG00358">
    <property type="entry name" value="Main_(cytGST)"/>
    <property type="match status" value="1"/>
</dbReference>
<dbReference type="Pfam" id="PF02798">
    <property type="entry name" value="GST_N"/>
    <property type="match status" value="1"/>
</dbReference>
<sequence length="224" mass="25759">MPQFTLYMSNTGTNGWKVAMVLEELDLQYHAIFLDLSKGDQRNSEHTKFNPNGRIPTLIDHENNDFTIWESNAIVTYLVEKYDLDAKVSLKTFEGKITQLQWLMFQASGQGPYFGQAVWFIRSHPEKIPSAVVRYQKEVLRVFGVLEIVLSKQEWLVEGKYTVADLSFIPWTIAAVDGIIMRGYEGFDFAKDFPSVSKWHQAMLNRPAVKKVDDLRKSMMPVDA</sequence>
<proteinExistence type="inferred from homology"/>
<dbReference type="Gene3D" id="1.20.1050.10">
    <property type="match status" value="1"/>
</dbReference>
<dbReference type="OrthoDB" id="422574at2759"/>
<dbReference type="InterPro" id="IPR036282">
    <property type="entry name" value="Glutathione-S-Trfase_C_sf"/>
</dbReference>
<dbReference type="SUPFAM" id="SSF52833">
    <property type="entry name" value="Thioredoxin-like"/>
    <property type="match status" value="1"/>
</dbReference>
<keyword evidence="2 6" id="KW-0808">Transferase</keyword>
<dbReference type="FunFam" id="3.40.30.10:FF:000039">
    <property type="entry name" value="Glutathione S-transferase domain"/>
    <property type="match status" value="1"/>
</dbReference>
<dbReference type="Pfam" id="PF00043">
    <property type="entry name" value="GST_C"/>
    <property type="match status" value="1"/>
</dbReference>
<dbReference type="CDD" id="cd03048">
    <property type="entry name" value="GST_N_Ure2p_like"/>
    <property type="match status" value="1"/>
</dbReference>
<reference evidence="6 7" key="1">
    <citation type="submission" date="2016-10" db="EMBL/GenBank/DDBJ databases">
        <title>Genome sequence of the basidiomycete white-rot fungus Trametes pubescens.</title>
        <authorList>
            <person name="Makela M.R."/>
            <person name="Granchi Z."/>
            <person name="Peng M."/>
            <person name="De Vries R.P."/>
            <person name="Grigoriev I."/>
            <person name="Riley R."/>
            <person name="Hilden K."/>
        </authorList>
    </citation>
    <scope>NUCLEOTIDE SEQUENCE [LARGE SCALE GENOMIC DNA]</scope>
    <source>
        <strain evidence="6 7">FBCC735</strain>
    </source>
</reference>
<evidence type="ECO:0000259" key="4">
    <source>
        <dbReference type="PROSITE" id="PS50404"/>
    </source>
</evidence>
<feature type="domain" description="GST N-terminal" evidence="4">
    <location>
        <begin position="2"/>
        <end position="86"/>
    </location>
</feature>
<gene>
    <name evidence="6" type="ORF">TRAPUB_8177</name>
</gene>
<dbReference type="Gene3D" id="3.40.30.10">
    <property type="entry name" value="Glutaredoxin"/>
    <property type="match status" value="1"/>
</dbReference>
<dbReference type="InterPro" id="IPR036249">
    <property type="entry name" value="Thioredoxin-like_sf"/>
</dbReference>
<evidence type="ECO:0000259" key="5">
    <source>
        <dbReference type="PROSITE" id="PS50405"/>
    </source>
</evidence>
<dbReference type="InterPro" id="IPR040079">
    <property type="entry name" value="Glutathione_S-Trfase"/>
</dbReference>
<comment type="caution">
    <text evidence="6">The sequence shown here is derived from an EMBL/GenBank/DDBJ whole genome shotgun (WGS) entry which is preliminary data.</text>
</comment>
<feature type="domain" description="GST C-terminal" evidence="5">
    <location>
        <begin position="92"/>
        <end position="222"/>
    </location>
</feature>
<evidence type="ECO:0000256" key="2">
    <source>
        <dbReference type="ARBA" id="ARBA00022679"/>
    </source>
</evidence>
<evidence type="ECO:0000256" key="3">
    <source>
        <dbReference type="RuleBase" id="RU003494"/>
    </source>
</evidence>
<keyword evidence="7" id="KW-1185">Reference proteome</keyword>
<name>A0A1M2W5W7_TRAPU</name>
<dbReference type="PANTHER" id="PTHR44051">
    <property type="entry name" value="GLUTATHIONE S-TRANSFERASE-RELATED"/>
    <property type="match status" value="1"/>
</dbReference>
<dbReference type="PROSITE" id="PS50404">
    <property type="entry name" value="GST_NTER"/>
    <property type="match status" value="1"/>
</dbReference>
<evidence type="ECO:0000256" key="1">
    <source>
        <dbReference type="ARBA" id="ARBA00007409"/>
    </source>
</evidence>
<dbReference type="EMBL" id="MNAD01000187">
    <property type="protein sequence ID" value="OJT15255.1"/>
    <property type="molecule type" value="Genomic_DNA"/>
</dbReference>
<dbReference type="STRING" id="154538.A0A1M2W5W7"/>
<dbReference type="AlphaFoldDB" id="A0A1M2W5W7"/>
<dbReference type="Proteomes" id="UP000184267">
    <property type="component" value="Unassembled WGS sequence"/>
</dbReference>
<organism evidence="6 7">
    <name type="scientific">Trametes pubescens</name>
    <name type="common">White-rot fungus</name>
    <dbReference type="NCBI Taxonomy" id="154538"/>
    <lineage>
        <taxon>Eukaryota</taxon>
        <taxon>Fungi</taxon>
        <taxon>Dikarya</taxon>
        <taxon>Basidiomycota</taxon>
        <taxon>Agaricomycotina</taxon>
        <taxon>Agaricomycetes</taxon>
        <taxon>Polyporales</taxon>
        <taxon>Polyporaceae</taxon>
        <taxon>Trametes</taxon>
    </lineage>
</organism>
<dbReference type="InterPro" id="IPR010987">
    <property type="entry name" value="Glutathione-S-Trfase_C-like"/>
</dbReference>
<protein>
    <submittedName>
        <fullName evidence="6">Glutathione S-transferase 2</fullName>
    </submittedName>
</protein>
<evidence type="ECO:0000313" key="6">
    <source>
        <dbReference type="EMBL" id="OJT15255.1"/>
    </source>
</evidence>
<comment type="similarity">
    <text evidence="1 3">Belongs to the GST superfamily.</text>
</comment>
<dbReference type="PROSITE" id="PS50405">
    <property type="entry name" value="GST_CTER"/>
    <property type="match status" value="1"/>
</dbReference>
<dbReference type="SUPFAM" id="SSF47616">
    <property type="entry name" value="GST C-terminal domain-like"/>
    <property type="match status" value="1"/>
</dbReference>
<dbReference type="PANTHER" id="PTHR44051:SF3">
    <property type="entry name" value="TRANSCRIPTIONAL REGULATOR URE2"/>
    <property type="match status" value="1"/>
</dbReference>